<evidence type="ECO:0000313" key="19">
    <source>
        <dbReference type="EMBL" id="HGT37882.1"/>
    </source>
</evidence>
<evidence type="ECO:0000256" key="14">
    <source>
        <dbReference type="ARBA" id="ARBA00038000"/>
    </source>
</evidence>
<dbReference type="PROSITE" id="PS50893">
    <property type="entry name" value="ABC_TRANSPORTER_2"/>
    <property type="match status" value="2"/>
</dbReference>
<dbReference type="GO" id="GO:0006289">
    <property type="term" value="P:nucleotide-excision repair"/>
    <property type="evidence" value="ECO:0007669"/>
    <property type="project" value="InterPro"/>
</dbReference>
<dbReference type="Gene3D" id="3.30.1490.20">
    <property type="entry name" value="ATP-grasp fold, A domain"/>
    <property type="match status" value="1"/>
</dbReference>
<dbReference type="GO" id="GO:0004518">
    <property type="term" value="F:nuclease activity"/>
    <property type="evidence" value="ECO:0007669"/>
    <property type="project" value="UniProtKB-KW"/>
</dbReference>
<evidence type="ECO:0000256" key="15">
    <source>
        <dbReference type="ARBA" id="ARBA00039316"/>
    </source>
</evidence>
<keyword evidence="11" id="KW-0267">Excision nuclease</keyword>
<feature type="domain" description="ABC transporter" evidence="18">
    <location>
        <begin position="294"/>
        <end position="622"/>
    </location>
</feature>
<evidence type="ECO:0000256" key="7">
    <source>
        <dbReference type="ARBA" id="ARBA00022769"/>
    </source>
</evidence>
<feature type="domain" description="ABC transporter" evidence="18">
    <location>
        <begin position="1343"/>
        <end position="1673"/>
    </location>
</feature>
<keyword evidence="5" id="KW-0547">Nucleotide-binding</keyword>
<feature type="region of interest" description="Disordered" evidence="17">
    <location>
        <begin position="1663"/>
        <end position="1683"/>
    </location>
</feature>
<keyword evidence="4" id="KW-0677">Repeat</keyword>
<evidence type="ECO:0000256" key="5">
    <source>
        <dbReference type="ARBA" id="ARBA00022741"/>
    </source>
</evidence>
<keyword evidence="10" id="KW-0067">ATP-binding</keyword>
<feature type="region of interest" description="Disordered" evidence="17">
    <location>
        <begin position="1041"/>
        <end position="1069"/>
    </location>
</feature>
<dbReference type="InterPro" id="IPR027417">
    <property type="entry name" value="P-loop_NTPase"/>
</dbReference>
<evidence type="ECO:0000256" key="12">
    <source>
        <dbReference type="ARBA" id="ARBA00023125"/>
    </source>
</evidence>
<dbReference type="InterPro" id="IPR003439">
    <property type="entry name" value="ABC_transporter-like_ATP-bd"/>
</dbReference>
<organism evidence="19">
    <name type="scientific">Schlesneria paludicola</name>
    <dbReference type="NCBI Taxonomy" id="360056"/>
    <lineage>
        <taxon>Bacteria</taxon>
        <taxon>Pseudomonadati</taxon>
        <taxon>Planctomycetota</taxon>
        <taxon>Planctomycetia</taxon>
        <taxon>Planctomycetales</taxon>
        <taxon>Planctomycetaceae</taxon>
        <taxon>Schlesneria</taxon>
    </lineage>
</organism>
<proteinExistence type="inferred from homology"/>
<dbReference type="Gene3D" id="1.10.8.280">
    <property type="entry name" value="ABC transporter ATPase domain-like"/>
    <property type="match status" value="1"/>
</dbReference>
<evidence type="ECO:0000256" key="10">
    <source>
        <dbReference type="ARBA" id="ARBA00022840"/>
    </source>
</evidence>
<dbReference type="PANTHER" id="PTHR43152:SF3">
    <property type="entry name" value="UVRABC SYSTEM PROTEIN A"/>
    <property type="match status" value="1"/>
</dbReference>
<keyword evidence="9" id="KW-0862">Zinc</keyword>
<comment type="subcellular location">
    <subcellularLocation>
        <location evidence="1">Cytoplasm</location>
    </subcellularLocation>
</comment>
<dbReference type="InterPro" id="IPR004602">
    <property type="entry name" value="UvrA"/>
</dbReference>
<evidence type="ECO:0000256" key="17">
    <source>
        <dbReference type="SAM" id="MobiDB-lite"/>
    </source>
</evidence>
<evidence type="ECO:0000256" key="4">
    <source>
        <dbReference type="ARBA" id="ARBA00022737"/>
    </source>
</evidence>
<dbReference type="GO" id="GO:0005737">
    <property type="term" value="C:cytoplasm"/>
    <property type="evidence" value="ECO:0007669"/>
    <property type="project" value="UniProtKB-SubCell"/>
</dbReference>
<keyword evidence="2" id="KW-0963">Cytoplasm</keyword>
<dbReference type="InterPro" id="IPR003593">
    <property type="entry name" value="AAA+_ATPase"/>
</dbReference>
<dbReference type="Pfam" id="PF17760">
    <property type="entry name" value="UvrA_inter"/>
    <property type="match status" value="1"/>
</dbReference>
<reference evidence="19" key="1">
    <citation type="journal article" date="2020" name="mSystems">
        <title>Genome- and Community-Level Interaction Insights into Carbon Utilization and Element Cycling Functions of Hydrothermarchaeota in Hydrothermal Sediment.</title>
        <authorList>
            <person name="Zhou Z."/>
            <person name="Liu Y."/>
            <person name="Xu W."/>
            <person name="Pan J."/>
            <person name="Luo Z.H."/>
            <person name="Li M."/>
        </authorList>
    </citation>
    <scope>NUCLEOTIDE SEQUENCE [LARGE SCALE GENOMIC DNA]</scope>
    <source>
        <strain evidence="19">SpSt-508</strain>
    </source>
</reference>
<dbReference type="InterPro" id="IPR017871">
    <property type="entry name" value="ABC_transporter-like_CS"/>
</dbReference>
<keyword evidence="6" id="KW-0227">DNA damage</keyword>
<feature type="region of interest" description="Disordered" evidence="17">
    <location>
        <begin position="1304"/>
        <end position="1340"/>
    </location>
</feature>
<dbReference type="CDD" id="cd03271">
    <property type="entry name" value="ABC_UvrA_II"/>
    <property type="match status" value="2"/>
</dbReference>
<evidence type="ECO:0000256" key="11">
    <source>
        <dbReference type="ARBA" id="ARBA00022881"/>
    </source>
</evidence>
<accession>A0A7C4LIF1</accession>
<dbReference type="SMART" id="SM00382">
    <property type="entry name" value="AAA"/>
    <property type="match status" value="2"/>
</dbReference>
<evidence type="ECO:0000256" key="16">
    <source>
        <dbReference type="ARBA" id="ARBA00042156"/>
    </source>
</evidence>
<comment type="similarity">
    <text evidence="14">Belongs to the ABC transporter superfamily. UvrA family.</text>
</comment>
<keyword evidence="3" id="KW-0479">Metal-binding</keyword>
<dbReference type="Gene3D" id="1.20.1580.10">
    <property type="entry name" value="ABC transporter ATPase like domain"/>
    <property type="match status" value="3"/>
</dbReference>
<dbReference type="Gene3D" id="3.40.50.300">
    <property type="entry name" value="P-loop containing nucleotide triphosphate hydrolases"/>
    <property type="match status" value="4"/>
</dbReference>
<gene>
    <name evidence="19" type="primary">uvrA</name>
    <name evidence="19" type="ORF">ENS64_01225</name>
</gene>
<protein>
    <recommendedName>
        <fullName evidence="15">UvrABC system protein A</fullName>
    </recommendedName>
    <alternativeName>
        <fullName evidence="16">Excinuclease ABC subunit A</fullName>
    </alternativeName>
</protein>
<dbReference type="InterPro" id="IPR013815">
    <property type="entry name" value="ATP_grasp_subdomain_1"/>
</dbReference>
<dbReference type="GO" id="GO:0005524">
    <property type="term" value="F:ATP binding"/>
    <property type="evidence" value="ECO:0007669"/>
    <property type="project" value="UniProtKB-KW"/>
</dbReference>
<evidence type="ECO:0000259" key="18">
    <source>
        <dbReference type="PROSITE" id="PS50893"/>
    </source>
</evidence>
<evidence type="ECO:0000256" key="2">
    <source>
        <dbReference type="ARBA" id="ARBA00022490"/>
    </source>
</evidence>
<evidence type="ECO:0000256" key="13">
    <source>
        <dbReference type="ARBA" id="ARBA00023204"/>
    </source>
</evidence>
<keyword evidence="8" id="KW-0863">Zinc-finger</keyword>
<evidence type="ECO:0000256" key="3">
    <source>
        <dbReference type="ARBA" id="ARBA00022723"/>
    </source>
</evidence>
<name>A0A7C4LIF1_9PLAN</name>
<dbReference type="GO" id="GO:0009380">
    <property type="term" value="C:excinuclease repair complex"/>
    <property type="evidence" value="ECO:0007669"/>
    <property type="project" value="InterPro"/>
</dbReference>
<evidence type="ECO:0000256" key="1">
    <source>
        <dbReference type="ARBA" id="ARBA00004496"/>
    </source>
</evidence>
<dbReference type="GO" id="GO:0003677">
    <property type="term" value="F:DNA binding"/>
    <property type="evidence" value="ECO:0007669"/>
    <property type="project" value="UniProtKB-KW"/>
</dbReference>
<comment type="caution">
    <text evidence="19">The sequence shown here is derived from an EMBL/GenBank/DDBJ whole genome shotgun (WGS) entry which is preliminary data.</text>
</comment>
<dbReference type="SUPFAM" id="SSF52540">
    <property type="entry name" value="P-loop containing nucleoside triphosphate hydrolases"/>
    <property type="match status" value="4"/>
</dbReference>
<evidence type="ECO:0000256" key="6">
    <source>
        <dbReference type="ARBA" id="ARBA00022763"/>
    </source>
</evidence>
<keyword evidence="13" id="KW-0234">DNA repair</keyword>
<dbReference type="PROSITE" id="PS00211">
    <property type="entry name" value="ABC_TRANSPORTER_1"/>
    <property type="match status" value="4"/>
</dbReference>
<dbReference type="GO" id="GO:0016887">
    <property type="term" value="F:ATP hydrolysis activity"/>
    <property type="evidence" value="ECO:0007669"/>
    <property type="project" value="InterPro"/>
</dbReference>
<dbReference type="PANTHER" id="PTHR43152">
    <property type="entry name" value="UVRABC SYSTEM PROTEIN A"/>
    <property type="match status" value="1"/>
</dbReference>
<dbReference type="EMBL" id="DSVQ01000003">
    <property type="protein sequence ID" value="HGT37882.1"/>
    <property type="molecule type" value="Genomic_DNA"/>
</dbReference>
<sequence length="2031" mass="221321">MRRVQLEKYMEVVGCTTCHGSRLNRQASSYRVTSARRPPTPAAVDDGAHGRAPRGATVKPHGPAQMPVGPVEVPKSSGGAPHGPAETTVGPAETTVDPAENWPRRPASTPWSLTLPQVCSLSIAEAAAFFEDLELTATERQIAEEVLKEIRGRLGFLLRCGLEYLTLDRTAPTLSGGESQRIRLAGQIGCGLVGVVYILDEPSIGLHPRDNALLLGSLQDLRDQGNTVIVVEHDEDTMKAADFLVDFGPGPGVRGGKIVAQGSVNDVLQAADSLTGAYLAGRRRIEVPACRRSPGTQKLIFTGCRHHNLRHITAEFPLGTFICVTGVSGSGKSSLVNDIVWEVLNREINRGAGQPGAYEQVLGLEYVDKAIAIDQTPIGRTPRSNPATYVKLFDLIRELYTHLPDARLRGFKPGRFSFNVEGGRCEACEGNGANRLEMDFLADVWVTCPVCQGRRFNKETLDVRFKGKNIAEVLDMDVQQALEHFEHHPKIRQLLQTLHDVGLDYLKLGQPSPTLSGGEAQRVKLAKELGKRSTGKTVYILDEPTTGLHFWDVEHLLRVLHGFVDAGNTVIVVEHNLDVIKTADWVIDLGPEGGAGGGRIVVAGTPEEVAACAASYTGQALKAHLENGPRGEIRDRRGPLRGAAGGIPAARSSPRWQTAAALASHNGAKDNIVVRGAAQHNLQRVDVQIPRERISVFCGPSGSGKSSLAMDTLYAEGQRRYVESLSSYARQFIGQMPKPKVEHIHGLQPAIAIEQKTVGNTPRSTVGTVTEIYDYLRILYARLGTPHCPACGIPVQTQTTDDVIDALSGYPANTRLLILAPQEVAVGQHYARLWERLREQGFRRVRIDGVVHTLDDVPEIDRRRKHTVEIVVDRVTIGSGTRGRLAEAVEAAFTWGQGLLRVAVVDEAREETKWRVLPFSLFRSCTQCGRNFEELSPQNFSFNSPLGWCPACEGLGTQQGTNLAALIADPTRTLESGAVAAWPDPATRPLFRRMLRALAAECDLPLDVPFAQLEPAQQRLVLYGAGERWITVGLGDAANGSENAASNHGDAASQRPKKRAAPGSTSRQTPAFSFQYKGLYPAIEEASRVSFAHRQQLYELVGEVPCSTCGGSRLRDDAAAVRLSGKTLHQLGRLPLREALHFLQHLKLTGAQKKIAGDLLAEATSRLSFLVDVGLHYLTLARPLPTLSGGESQRIRLAGQIGRALTGVLYVLDEPTIGLHASDNGRLLAALRKLRDLGNTIVMVEHDREVLQSADRLYDFGPGAGRLGGTITAEGTPQDLARRAASLTGKYLAEREQILIPEVRRMPSRFAEPATGKESKRSRSRSSGRGASGAGASGAGAAVPPGGGWLELLGCRQNNLRNVDLRIPLGTLTAVTGVSGSGKSSLIHDTLAKAVARKLHRASEQPGPHDELRGLEFLSKLIVVDQQPLGSTPASNPATYTGVFDEIRELFARLPDAKVRGYRPARFSFNRPGGRCEACEGNGQKRIEMHFLPDVWIECEACRGQRYNPETLAVKFHGKSIADVLAMSIGEALELFHNLPRIRGPLAILAAIGLDYLTLGQPAPTLSGGEAQRVKLAAELARPQSGGTLYLLDEPTTGLHFDDIRKLLRILHSLVDAGNTVVVIEHNLDVIKTADWIIDLGPHAGNEGGWIVAEGTPEDVVREWTDPQRSPRPASEPGAPPLRSLTAECLAPLVRNGPRGPRESFDPASVLKSRTGDVDLAQVGKNARMPWESDGRKWHTRDRIAHNGKPCRWDGGMLARLIDRLEAHGGFAPANWNSRSVVEIAGTNKTAGWFLHAMTGDEWVLTLRFRVPRNTFREEELSSALKLTNLDDLNDVPVFGRQARVRVKNVTPPWQEVAIGLLKPEEMDTPAFEQFLSQAIASYLDAASPGRLDLDELTPWKKLGRKWHLLRKGFLQGKIAWEVAVLERLFELLEEIWPDAKVEWGQKVLVNYRRKNGARLATVVTKRPAGVDLELTVPPGSVPFGRINGVGEEESVQHKNGVDLVHIRLTTVAQVASPRLRELLIELGHRS</sequence>
<dbReference type="GO" id="GO:0008270">
    <property type="term" value="F:zinc ion binding"/>
    <property type="evidence" value="ECO:0007669"/>
    <property type="project" value="UniProtKB-KW"/>
</dbReference>
<feature type="region of interest" description="Disordered" evidence="17">
    <location>
        <begin position="28"/>
        <end position="108"/>
    </location>
</feature>
<dbReference type="NCBIfam" id="TIGR00630">
    <property type="entry name" value="uvra"/>
    <property type="match status" value="1"/>
</dbReference>
<dbReference type="Pfam" id="PF17755">
    <property type="entry name" value="UvrA_DNA-bind"/>
    <property type="match status" value="1"/>
</dbReference>
<keyword evidence="12" id="KW-0238">DNA-binding</keyword>
<keyword evidence="7" id="KW-0228">DNA excision</keyword>
<dbReference type="InterPro" id="IPR041102">
    <property type="entry name" value="UvrA_inter"/>
</dbReference>
<evidence type="ECO:0000256" key="8">
    <source>
        <dbReference type="ARBA" id="ARBA00022771"/>
    </source>
</evidence>
<evidence type="ECO:0000256" key="9">
    <source>
        <dbReference type="ARBA" id="ARBA00022833"/>
    </source>
</evidence>
<dbReference type="InterPro" id="IPR041552">
    <property type="entry name" value="UvrA_DNA-bd"/>
</dbReference>